<reference evidence="1 2" key="1">
    <citation type="submission" date="2024-05" db="EMBL/GenBank/DDBJ databases">
        <title>Genome sequencing and assembly of Indian major carp, Cirrhinus mrigala (Hamilton, 1822).</title>
        <authorList>
            <person name="Mohindra V."/>
            <person name="Chowdhury L.M."/>
            <person name="Lal K."/>
            <person name="Jena J.K."/>
        </authorList>
    </citation>
    <scope>NUCLEOTIDE SEQUENCE [LARGE SCALE GENOMIC DNA]</scope>
    <source>
        <strain evidence="1">CM1030</strain>
        <tissue evidence="1">Blood</tissue>
    </source>
</reference>
<name>A0ABD0MXN3_CIRMR</name>
<dbReference type="Proteomes" id="UP001529510">
    <property type="component" value="Unassembled WGS sequence"/>
</dbReference>
<protein>
    <submittedName>
        <fullName evidence="1">Uncharacterized protein</fullName>
    </submittedName>
</protein>
<dbReference type="AlphaFoldDB" id="A0ABD0MXN3"/>
<sequence>IYQQPLLPHDFTHKFHLPGEELMVFQQYVRPLSEDHWISFQSHEKIYRDRLNIKRQHEKNFVSSSDPGKWMKLAALLNGIFFKNGIFTVESHNGKPVGLQLLKYVARILKKFPAISHILNLTGYANSCAICGKP</sequence>
<dbReference type="EMBL" id="JAMKFB020000053">
    <property type="protein sequence ID" value="KAL0154003.1"/>
    <property type="molecule type" value="Genomic_DNA"/>
</dbReference>
<organism evidence="1 2">
    <name type="scientific">Cirrhinus mrigala</name>
    <name type="common">Mrigala</name>
    <dbReference type="NCBI Taxonomy" id="683832"/>
    <lineage>
        <taxon>Eukaryota</taxon>
        <taxon>Metazoa</taxon>
        <taxon>Chordata</taxon>
        <taxon>Craniata</taxon>
        <taxon>Vertebrata</taxon>
        <taxon>Euteleostomi</taxon>
        <taxon>Actinopterygii</taxon>
        <taxon>Neopterygii</taxon>
        <taxon>Teleostei</taxon>
        <taxon>Ostariophysi</taxon>
        <taxon>Cypriniformes</taxon>
        <taxon>Cyprinidae</taxon>
        <taxon>Labeoninae</taxon>
        <taxon>Labeonini</taxon>
        <taxon>Cirrhinus</taxon>
    </lineage>
</organism>
<accession>A0ABD0MXN3</accession>
<feature type="non-terminal residue" evidence="1">
    <location>
        <position position="134"/>
    </location>
</feature>
<evidence type="ECO:0000313" key="2">
    <source>
        <dbReference type="Proteomes" id="UP001529510"/>
    </source>
</evidence>
<proteinExistence type="predicted"/>
<keyword evidence="2" id="KW-1185">Reference proteome</keyword>
<gene>
    <name evidence="1" type="ORF">M9458_050662</name>
</gene>
<comment type="caution">
    <text evidence="1">The sequence shown here is derived from an EMBL/GenBank/DDBJ whole genome shotgun (WGS) entry which is preliminary data.</text>
</comment>
<evidence type="ECO:0000313" key="1">
    <source>
        <dbReference type="EMBL" id="KAL0154003.1"/>
    </source>
</evidence>
<feature type="non-terminal residue" evidence="1">
    <location>
        <position position="1"/>
    </location>
</feature>